<evidence type="ECO:0000313" key="1">
    <source>
        <dbReference type="EMBL" id="MBN2963167.1"/>
    </source>
</evidence>
<reference evidence="1" key="1">
    <citation type="submission" date="2021-02" db="EMBL/GenBank/DDBJ databases">
        <title>Sulfurospirillum tamanensis sp. nov.</title>
        <authorList>
            <person name="Frolova A."/>
            <person name="Merkel A."/>
            <person name="Slobodkin A."/>
        </authorList>
    </citation>
    <scope>NUCLEOTIDE SEQUENCE</scope>
    <source>
        <strain evidence="1">T05b</strain>
    </source>
</reference>
<dbReference type="Proteomes" id="UP000703590">
    <property type="component" value="Unassembled WGS sequence"/>
</dbReference>
<protein>
    <submittedName>
        <fullName evidence="1">Uncharacterized protein</fullName>
    </submittedName>
</protein>
<dbReference type="EMBL" id="JAFHKK010000001">
    <property type="protein sequence ID" value="MBN2963167.1"/>
    <property type="molecule type" value="Genomic_DNA"/>
</dbReference>
<comment type="caution">
    <text evidence="1">The sequence shown here is derived from an EMBL/GenBank/DDBJ whole genome shotgun (WGS) entry which is preliminary data.</text>
</comment>
<accession>A0ABS2WNP0</accession>
<evidence type="ECO:0000313" key="2">
    <source>
        <dbReference type="Proteomes" id="UP000703590"/>
    </source>
</evidence>
<reference evidence="1" key="2">
    <citation type="submission" date="2021-02" db="EMBL/GenBank/DDBJ databases">
        <authorList>
            <person name="Merkel A.Y."/>
        </authorList>
    </citation>
    <scope>NUCLEOTIDE SEQUENCE</scope>
    <source>
        <strain evidence="1">T05b</strain>
    </source>
</reference>
<dbReference type="RefSeq" id="WP_205457610.1">
    <property type="nucleotide sequence ID" value="NZ_JAFHKK010000001.1"/>
</dbReference>
<organism evidence="1 2">
    <name type="scientific">Sulfurospirillum tamanense</name>
    <dbReference type="NCBI Taxonomy" id="2813362"/>
    <lineage>
        <taxon>Bacteria</taxon>
        <taxon>Pseudomonadati</taxon>
        <taxon>Campylobacterota</taxon>
        <taxon>Epsilonproteobacteria</taxon>
        <taxon>Campylobacterales</taxon>
        <taxon>Sulfurospirillaceae</taxon>
        <taxon>Sulfurospirillum</taxon>
    </lineage>
</organism>
<gene>
    <name evidence="1" type="ORF">JWV37_00100</name>
</gene>
<proteinExistence type="predicted"/>
<keyword evidence="2" id="KW-1185">Reference proteome</keyword>
<name>A0ABS2WNP0_9BACT</name>
<sequence>MKSNLSQIEIILYSTKLCLFSMRILRNEITVKNRAKVLSMTLKEVLTLNRLLAKDNYYEETITHKEAKEVFKRIGLKPRHIKT</sequence>